<feature type="compositionally biased region" description="Basic residues" evidence="5">
    <location>
        <begin position="134"/>
        <end position="144"/>
    </location>
</feature>
<dbReference type="Pfam" id="PF02796">
    <property type="entry name" value="HTH_7"/>
    <property type="match status" value="1"/>
</dbReference>
<evidence type="ECO:0000256" key="5">
    <source>
        <dbReference type="SAM" id="MobiDB-lite"/>
    </source>
</evidence>
<dbReference type="GO" id="GO:0003677">
    <property type="term" value="F:DNA binding"/>
    <property type="evidence" value="ECO:0007669"/>
    <property type="project" value="UniProtKB-KW"/>
</dbReference>
<dbReference type="STRING" id="1223545.GS4_27_00070"/>
<sequence length="202" mass="21612">MTSDAPPGSTGMALGYAREGVGTDTLAPQIDSLTEVGVAPNRIYTDVFDDGPPPDQRPGMTALLDYARPGDTAVVTGIDRLGRTVDEVMAAAREFADRRIGLRSLREGIDTDDPGGAMIVAVLASLGELDDERRRRRRPRHSGSRVRSASSHIGRPRALDPEQIEQARRMRAAGDPVPAIARALGVSRATLYRTLAEGRSVG</sequence>
<feature type="region of interest" description="Disordered" evidence="5">
    <location>
        <begin position="131"/>
        <end position="161"/>
    </location>
</feature>
<dbReference type="InterPro" id="IPR006120">
    <property type="entry name" value="Resolvase_HTH_dom"/>
</dbReference>
<feature type="domain" description="Resolvase/invertase-type recombinase catalytic" evidence="6">
    <location>
        <begin position="12"/>
        <end position="152"/>
    </location>
</feature>
<accession>M0QMT0</accession>
<dbReference type="InterPro" id="IPR009057">
    <property type="entry name" value="Homeodomain-like_sf"/>
</dbReference>
<dbReference type="PROSITE" id="PS00398">
    <property type="entry name" value="RECOMBINASES_2"/>
    <property type="match status" value="1"/>
</dbReference>
<name>M0QMT0_9ACTN</name>
<dbReference type="eggNOG" id="COG1961">
    <property type="taxonomic scope" value="Bacteria"/>
</dbReference>
<keyword evidence="3" id="KW-0238">DNA-binding</keyword>
<comment type="similarity">
    <text evidence="1">Belongs to the site-specific recombinase resolvase family.</text>
</comment>
<dbReference type="AlphaFoldDB" id="M0QMT0"/>
<dbReference type="InterPro" id="IPR006119">
    <property type="entry name" value="Resolv_N"/>
</dbReference>
<reference evidence="7 8" key="1">
    <citation type="submission" date="2013-01" db="EMBL/GenBank/DDBJ databases">
        <title>Whole genome shotgun sequence of Gordonia soli NBRC 108243.</title>
        <authorList>
            <person name="Isaki-Nakamura S."/>
            <person name="Hosoyama A."/>
            <person name="Tsuchikane K."/>
            <person name="Ando Y."/>
            <person name="Baba S."/>
            <person name="Ohji S."/>
            <person name="Hamada M."/>
            <person name="Tamura T."/>
            <person name="Yamazoe A."/>
            <person name="Yamazaki S."/>
            <person name="Fujita N."/>
        </authorList>
    </citation>
    <scope>NUCLEOTIDE SEQUENCE [LARGE SCALE GENOMIC DNA]</scope>
    <source>
        <strain evidence="7 8">NBRC 108243</strain>
    </source>
</reference>
<dbReference type="InterPro" id="IPR036162">
    <property type="entry name" value="Resolvase-like_N_sf"/>
</dbReference>
<organism evidence="7 8">
    <name type="scientific">Gordonia soli NBRC 108243</name>
    <dbReference type="NCBI Taxonomy" id="1223545"/>
    <lineage>
        <taxon>Bacteria</taxon>
        <taxon>Bacillati</taxon>
        <taxon>Actinomycetota</taxon>
        <taxon>Actinomycetes</taxon>
        <taxon>Mycobacteriales</taxon>
        <taxon>Gordoniaceae</taxon>
        <taxon>Gordonia</taxon>
    </lineage>
</organism>
<dbReference type="PANTHER" id="PTHR30461">
    <property type="entry name" value="DNA-INVERTASE FROM LAMBDOID PROPHAGE"/>
    <property type="match status" value="1"/>
</dbReference>
<dbReference type="CDD" id="cd03768">
    <property type="entry name" value="SR_ResInv"/>
    <property type="match status" value="1"/>
</dbReference>
<dbReference type="Gene3D" id="3.40.50.1390">
    <property type="entry name" value="Resolvase, N-terminal catalytic domain"/>
    <property type="match status" value="1"/>
</dbReference>
<keyword evidence="8" id="KW-1185">Reference proteome</keyword>
<proteinExistence type="inferred from homology"/>
<evidence type="ECO:0000256" key="1">
    <source>
        <dbReference type="ARBA" id="ARBA00009913"/>
    </source>
</evidence>
<evidence type="ECO:0000256" key="4">
    <source>
        <dbReference type="ARBA" id="ARBA00023172"/>
    </source>
</evidence>
<dbReference type="SUPFAM" id="SSF53041">
    <property type="entry name" value="Resolvase-like"/>
    <property type="match status" value="1"/>
</dbReference>
<dbReference type="InterPro" id="IPR006118">
    <property type="entry name" value="Recombinase_CS"/>
</dbReference>
<dbReference type="GO" id="GO:0015074">
    <property type="term" value="P:DNA integration"/>
    <property type="evidence" value="ECO:0007669"/>
    <property type="project" value="UniProtKB-KW"/>
</dbReference>
<gene>
    <name evidence="7" type="ORF">GS4_27_00070</name>
</gene>
<dbReference type="Pfam" id="PF00239">
    <property type="entry name" value="Resolvase"/>
    <property type="match status" value="1"/>
</dbReference>
<dbReference type="GO" id="GO:0000150">
    <property type="term" value="F:DNA strand exchange activity"/>
    <property type="evidence" value="ECO:0007669"/>
    <property type="project" value="InterPro"/>
</dbReference>
<dbReference type="Proteomes" id="UP000011666">
    <property type="component" value="Unassembled WGS sequence"/>
</dbReference>
<evidence type="ECO:0000256" key="3">
    <source>
        <dbReference type="ARBA" id="ARBA00023125"/>
    </source>
</evidence>
<dbReference type="PROSITE" id="PS51736">
    <property type="entry name" value="RECOMBINASES_3"/>
    <property type="match status" value="1"/>
</dbReference>
<dbReference type="EMBL" id="BANX01000027">
    <property type="protein sequence ID" value="GAC69729.1"/>
    <property type="molecule type" value="Genomic_DNA"/>
</dbReference>
<dbReference type="PANTHER" id="PTHR30461:SF26">
    <property type="entry name" value="RESOLVASE HOMOLOG YNEB"/>
    <property type="match status" value="1"/>
</dbReference>
<keyword evidence="4" id="KW-0233">DNA recombination</keyword>
<protein>
    <submittedName>
        <fullName evidence="7">Putative recombinase</fullName>
    </submittedName>
</protein>
<evidence type="ECO:0000259" key="6">
    <source>
        <dbReference type="PROSITE" id="PS51736"/>
    </source>
</evidence>
<evidence type="ECO:0000313" key="8">
    <source>
        <dbReference type="Proteomes" id="UP000011666"/>
    </source>
</evidence>
<dbReference type="Gene3D" id="1.10.10.60">
    <property type="entry name" value="Homeodomain-like"/>
    <property type="match status" value="1"/>
</dbReference>
<dbReference type="CDD" id="cd00569">
    <property type="entry name" value="HTH_Hin_like"/>
    <property type="match status" value="1"/>
</dbReference>
<evidence type="ECO:0000256" key="2">
    <source>
        <dbReference type="ARBA" id="ARBA00022908"/>
    </source>
</evidence>
<dbReference type="InterPro" id="IPR050639">
    <property type="entry name" value="SSR_resolvase"/>
</dbReference>
<dbReference type="SMART" id="SM00857">
    <property type="entry name" value="Resolvase"/>
    <property type="match status" value="1"/>
</dbReference>
<evidence type="ECO:0000313" key="7">
    <source>
        <dbReference type="EMBL" id="GAC69729.1"/>
    </source>
</evidence>
<keyword evidence="2" id="KW-0229">DNA integration</keyword>
<dbReference type="SUPFAM" id="SSF46689">
    <property type="entry name" value="Homeodomain-like"/>
    <property type="match status" value="1"/>
</dbReference>
<comment type="caution">
    <text evidence="7">The sequence shown here is derived from an EMBL/GenBank/DDBJ whole genome shotgun (WGS) entry which is preliminary data.</text>
</comment>